<evidence type="ECO:0000256" key="1">
    <source>
        <dbReference type="SAM" id="MobiDB-lite"/>
    </source>
</evidence>
<evidence type="ECO:0000313" key="2">
    <source>
        <dbReference type="EMBL" id="KXH43017.1"/>
    </source>
</evidence>
<comment type="caution">
    <text evidence="2">The sequence shown here is derived from an EMBL/GenBank/DDBJ whole genome shotgun (WGS) entry which is preliminary data.</text>
</comment>
<evidence type="ECO:0000313" key="3">
    <source>
        <dbReference type="Proteomes" id="UP000070328"/>
    </source>
</evidence>
<accession>A0A135T4H8</accession>
<dbReference type="AlphaFoldDB" id="A0A135T4H8"/>
<name>A0A135T4H8_9PEZI</name>
<sequence length="175" mass="21418">MLLQQVIVNRIAPGQPRNKPPHILQIVLRPAARPAHPPAPWTRRLHNRHPRKHIHRRARDIEQLLRQPDPVHLDTIHGQIPRREHEVLGHLERVVIRHARRVNRLFSKVPEPQTQLPENDPQPQLRHPQIRLLRILQVRSRPQRRIHRRLDIRQRRVRRRRRHLFHIQQRDKRRI</sequence>
<proteinExistence type="predicted"/>
<keyword evidence="3" id="KW-1185">Reference proteome</keyword>
<protein>
    <submittedName>
        <fullName evidence="2">Uncharacterized protein</fullName>
    </submittedName>
</protein>
<feature type="compositionally biased region" description="Basic residues" evidence="1">
    <location>
        <begin position="43"/>
        <end position="53"/>
    </location>
</feature>
<feature type="region of interest" description="Disordered" evidence="1">
    <location>
        <begin position="34"/>
        <end position="53"/>
    </location>
</feature>
<dbReference type="EMBL" id="JFBX01000289">
    <property type="protein sequence ID" value="KXH43017.1"/>
    <property type="molecule type" value="Genomic_DNA"/>
</dbReference>
<gene>
    <name evidence="2" type="ORF">CSIM01_01771</name>
</gene>
<reference evidence="2 3" key="1">
    <citation type="submission" date="2014-02" db="EMBL/GenBank/DDBJ databases">
        <title>The genome sequence of Colletotrichum simmondsii CBS122122.</title>
        <authorList>
            <person name="Baroncelli R."/>
            <person name="Thon M.R."/>
        </authorList>
    </citation>
    <scope>NUCLEOTIDE SEQUENCE [LARGE SCALE GENOMIC DNA]</scope>
    <source>
        <strain evidence="2 3">CBS122122</strain>
    </source>
</reference>
<organism evidence="2 3">
    <name type="scientific">Colletotrichum simmondsii</name>
    <dbReference type="NCBI Taxonomy" id="703756"/>
    <lineage>
        <taxon>Eukaryota</taxon>
        <taxon>Fungi</taxon>
        <taxon>Dikarya</taxon>
        <taxon>Ascomycota</taxon>
        <taxon>Pezizomycotina</taxon>
        <taxon>Sordariomycetes</taxon>
        <taxon>Hypocreomycetidae</taxon>
        <taxon>Glomerellales</taxon>
        <taxon>Glomerellaceae</taxon>
        <taxon>Colletotrichum</taxon>
        <taxon>Colletotrichum acutatum species complex</taxon>
    </lineage>
</organism>
<dbReference type="Proteomes" id="UP000070328">
    <property type="component" value="Unassembled WGS sequence"/>
</dbReference>